<dbReference type="InterPro" id="IPR045941">
    <property type="entry name" value="DUF6361"/>
</dbReference>
<dbReference type="EMBL" id="VSSQ01000897">
    <property type="protein sequence ID" value="MPM02790.1"/>
    <property type="molecule type" value="Genomic_DNA"/>
</dbReference>
<accession>A0A644WGC0</accession>
<proteinExistence type="predicted"/>
<reference evidence="2" key="1">
    <citation type="submission" date="2019-08" db="EMBL/GenBank/DDBJ databases">
        <authorList>
            <person name="Kucharzyk K."/>
            <person name="Murdoch R.W."/>
            <person name="Higgins S."/>
            <person name="Loffler F."/>
        </authorList>
    </citation>
    <scope>NUCLEOTIDE SEQUENCE</scope>
</reference>
<organism evidence="2">
    <name type="scientific">bioreactor metagenome</name>
    <dbReference type="NCBI Taxonomy" id="1076179"/>
    <lineage>
        <taxon>unclassified sequences</taxon>
        <taxon>metagenomes</taxon>
        <taxon>ecological metagenomes</taxon>
    </lineage>
</organism>
<protein>
    <submittedName>
        <fullName evidence="2">Uncharacterized protein</fullName>
    </submittedName>
</protein>
<dbReference type="AlphaFoldDB" id="A0A644WGC0"/>
<sequence>MLNIGWVDFSKSDRDMVLSVLRGLTEPGAVDELGIGTVRDAFSDIFFPGTSTIQTRAKYLFLIPYICLELERGGWLSPREFIDSLEKKELDLIDILNVDGAERVIGSRSGQTLRRKPSSIYWNALRTYGFFTERLTLSEYASVFCTQRNAANKQKASGKRSRRDEDDIADDSDTGMTSTAFWRVPVFAENWRDDVTIDLTAEEAVFLREKIMSMPGTRNSLLALILRENRIDFTEFESFDDVAALRDVMPPEMWRDYCLARDFSRFVFGAQVRYNVIFSEGQNTEANDLWKKYIEERPGISLSEVQARLKPRQSVILFLKRFQSAINNEKELDALIVRREIELKGRSRAKLTNKDLYHYDIHDNNSVNMSPLSYRLFNAQRIVRDIFEGVSGNA</sequence>
<dbReference type="Pfam" id="PF19888">
    <property type="entry name" value="DUF6361"/>
    <property type="match status" value="1"/>
</dbReference>
<gene>
    <name evidence="2" type="ORF">SDC9_49045</name>
</gene>
<evidence type="ECO:0000313" key="2">
    <source>
        <dbReference type="EMBL" id="MPM02790.1"/>
    </source>
</evidence>
<comment type="caution">
    <text evidence="2">The sequence shown here is derived from an EMBL/GenBank/DDBJ whole genome shotgun (WGS) entry which is preliminary data.</text>
</comment>
<evidence type="ECO:0000256" key="1">
    <source>
        <dbReference type="SAM" id="MobiDB-lite"/>
    </source>
</evidence>
<feature type="region of interest" description="Disordered" evidence="1">
    <location>
        <begin position="154"/>
        <end position="173"/>
    </location>
</feature>
<name>A0A644WGC0_9ZZZZ</name>